<evidence type="ECO:0000313" key="2">
    <source>
        <dbReference type="RefSeq" id="XP_015519376.2"/>
    </source>
</evidence>
<proteinExistence type="predicted"/>
<name>A0A6J0BWU4_NEOLC</name>
<dbReference type="RefSeq" id="XP_015519376.2">
    <property type="nucleotide sequence ID" value="XM_015663890.2"/>
</dbReference>
<organism evidence="2">
    <name type="scientific">Neodiprion lecontei</name>
    <name type="common">Redheaded pine sawfly</name>
    <dbReference type="NCBI Taxonomy" id="441921"/>
    <lineage>
        <taxon>Eukaryota</taxon>
        <taxon>Metazoa</taxon>
        <taxon>Ecdysozoa</taxon>
        <taxon>Arthropoda</taxon>
        <taxon>Hexapoda</taxon>
        <taxon>Insecta</taxon>
        <taxon>Pterygota</taxon>
        <taxon>Neoptera</taxon>
        <taxon>Endopterygota</taxon>
        <taxon>Hymenoptera</taxon>
        <taxon>Tenthredinoidea</taxon>
        <taxon>Diprionidae</taxon>
        <taxon>Diprioninae</taxon>
        <taxon>Neodiprion</taxon>
    </lineage>
</organism>
<dbReference type="InterPro" id="IPR032675">
    <property type="entry name" value="LRR_dom_sf"/>
</dbReference>
<protein>
    <submittedName>
        <fullName evidence="2">Distal membrane-arm assembly complex protein 2</fullName>
    </submittedName>
</protein>
<dbReference type="Proteomes" id="UP000829291">
    <property type="component" value="Chromosome 7"/>
</dbReference>
<gene>
    <name evidence="2" type="primary">LOC107223996</name>
</gene>
<dbReference type="KEGG" id="nlo:107223996"/>
<accession>A0A6J0BWU4</accession>
<keyword evidence="1" id="KW-1185">Reference proteome</keyword>
<dbReference type="AlphaFoldDB" id="A0A6J0BWU4"/>
<dbReference type="Gene3D" id="3.80.10.10">
    <property type="entry name" value="Ribonuclease Inhibitor"/>
    <property type="match status" value="1"/>
</dbReference>
<dbReference type="FunCoup" id="A0A6J0BWU4">
    <property type="interactions" value="965"/>
</dbReference>
<dbReference type="OrthoDB" id="1708588at2759"/>
<dbReference type="GeneID" id="107223996"/>
<sequence>MLARQVTRLGLHRYQGCRNSLILEQVSRSMSKYDPPEEEVQKPKPQLKQWRREWDDGSYRLQTKFKVWDRTGKVEGPTMEKVVALTQPWDLSADGIKKWWNQKKIEAEKEDQKFIKLRHEILGSNLATGHFLVFRGAKVKFLGQPGWTERDEKGNYNLPTSYVPDFVVEAIDINGMNLYYEGLDNMRFLNELKWLSLKGCKTIDDWCLDKMSSYYPNLEYLDISDCEKVTERGLEALYRIHSLKKLIVTNHHVSPAFELTCMMLEDCSSQLKVDMRLPAEKDSVPAEAQT</sequence>
<dbReference type="SUPFAM" id="SSF52047">
    <property type="entry name" value="RNI-like"/>
    <property type="match status" value="1"/>
</dbReference>
<reference evidence="2" key="1">
    <citation type="submission" date="2025-08" db="UniProtKB">
        <authorList>
            <consortium name="RefSeq"/>
        </authorList>
    </citation>
    <scope>IDENTIFICATION</scope>
    <source>
        <tissue evidence="2">Thorax and Abdomen</tissue>
    </source>
</reference>
<dbReference type="InParanoid" id="A0A6J0BWU4"/>
<evidence type="ECO:0000313" key="1">
    <source>
        <dbReference type="Proteomes" id="UP000829291"/>
    </source>
</evidence>